<evidence type="ECO:0000313" key="4">
    <source>
        <dbReference type="Proteomes" id="UP001138997"/>
    </source>
</evidence>
<sequence>MSLGDRYLVRHDDDTVAAMKYGKRTYYWRLMEALPEDGPGVVDGEALTDAEKQAAVEDFVSMGNRMDGPPLPPRQRAVLDVIRAYHTEHGSMPGPTAIARLSGFGAGTVNSSLRALASVGALEVPEGEPWSTERLRLPAPRSAEDHVRVPK</sequence>
<evidence type="ECO:0000256" key="1">
    <source>
        <dbReference type="SAM" id="MobiDB-lite"/>
    </source>
</evidence>
<evidence type="ECO:0000313" key="3">
    <source>
        <dbReference type="EMBL" id="MCD5310903.1"/>
    </source>
</evidence>
<gene>
    <name evidence="3" type="ORF">LR394_08350</name>
</gene>
<name>A0A9X1SYD9_9ACTN</name>
<dbReference type="Gene3D" id="1.10.10.10">
    <property type="entry name" value="Winged helix-like DNA-binding domain superfamily/Winged helix DNA-binding domain"/>
    <property type="match status" value="1"/>
</dbReference>
<keyword evidence="4" id="KW-1185">Reference proteome</keyword>
<comment type="caution">
    <text evidence="3">The sequence shown here is derived from an EMBL/GenBank/DDBJ whole genome shotgun (WGS) entry which is preliminary data.</text>
</comment>
<dbReference type="GO" id="GO:0006508">
    <property type="term" value="P:proteolysis"/>
    <property type="evidence" value="ECO:0007669"/>
    <property type="project" value="InterPro"/>
</dbReference>
<dbReference type="Proteomes" id="UP001138997">
    <property type="component" value="Unassembled WGS sequence"/>
</dbReference>
<organism evidence="3 4">
    <name type="scientific">Kineosporia babensis</name>
    <dbReference type="NCBI Taxonomy" id="499548"/>
    <lineage>
        <taxon>Bacteria</taxon>
        <taxon>Bacillati</taxon>
        <taxon>Actinomycetota</taxon>
        <taxon>Actinomycetes</taxon>
        <taxon>Kineosporiales</taxon>
        <taxon>Kineosporiaceae</taxon>
        <taxon>Kineosporia</taxon>
    </lineage>
</organism>
<dbReference type="GO" id="GO:0004252">
    <property type="term" value="F:serine-type endopeptidase activity"/>
    <property type="evidence" value="ECO:0007669"/>
    <property type="project" value="InterPro"/>
</dbReference>
<accession>A0A9X1SYD9</accession>
<dbReference type="Pfam" id="PF01726">
    <property type="entry name" value="LexA_DNA_bind"/>
    <property type="match status" value="1"/>
</dbReference>
<protein>
    <recommendedName>
        <fullName evidence="2">LexA repressor DNA-binding domain-containing protein</fullName>
    </recommendedName>
</protein>
<feature type="compositionally biased region" description="Basic and acidic residues" evidence="1">
    <location>
        <begin position="131"/>
        <end position="151"/>
    </location>
</feature>
<evidence type="ECO:0000259" key="2">
    <source>
        <dbReference type="Pfam" id="PF01726"/>
    </source>
</evidence>
<proteinExistence type="predicted"/>
<dbReference type="EMBL" id="JAJOMB010000003">
    <property type="protein sequence ID" value="MCD5310903.1"/>
    <property type="molecule type" value="Genomic_DNA"/>
</dbReference>
<dbReference type="AlphaFoldDB" id="A0A9X1SYD9"/>
<feature type="domain" description="LexA repressor DNA-binding" evidence="2">
    <location>
        <begin position="70"/>
        <end position="129"/>
    </location>
</feature>
<dbReference type="InterPro" id="IPR006199">
    <property type="entry name" value="LexA_DNA-bd_dom"/>
</dbReference>
<dbReference type="InterPro" id="IPR036390">
    <property type="entry name" value="WH_DNA-bd_sf"/>
</dbReference>
<reference evidence="3" key="1">
    <citation type="submission" date="2021-11" db="EMBL/GenBank/DDBJ databases">
        <title>Streptomyces corallinus and Kineosporia corallina sp. nov., two new coral-derived marine actinobacteria.</title>
        <authorList>
            <person name="Buangrab K."/>
            <person name="Sutthacheep M."/>
            <person name="Yeemin T."/>
            <person name="Harunari E."/>
            <person name="Igarashi Y."/>
            <person name="Sripreechasak P."/>
            <person name="Kanchanasin P."/>
            <person name="Tanasupawat S."/>
            <person name="Phongsopitanun W."/>
        </authorList>
    </citation>
    <scope>NUCLEOTIDE SEQUENCE</scope>
    <source>
        <strain evidence="3">JCM 31032</strain>
    </source>
</reference>
<dbReference type="RefSeq" id="WP_231440079.1">
    <property type="nucleotide sequence ID" value="NZ_JAJOMB010000003.1"/>
</dbReference>
<feature type="region of interest" description="Disordered" evidence="1">
    <location>
        <begin position="125"/>
        <end position="151"/>
    </location>
</feature>
<dbReference type="InterPro" id="IPR036388">
    <property type="entry name" value="WH-like_DNA-bd_sf"/>
</dbReference>
<dbReference type="SUPFAM" id="SSF46785">
    <property type="entry name" value="Winged helix' DNA-binding domain"/>
    <property type="match status" value="1"/>
</dbReference>